<dbReference type="EMBL" id="CADEAL010003469">
    <property type="protein sequence ID" value="CAB1444861.1"/>
    <property type="molecule type" value="Genomic_DNA"/>
</dbReference>
<dbReference type="PANTHER" id="PTHR45749">
    <property type="match status" value="1"/>
</dbReference>
<evidence type="ECO:0000256" key="1">
    <source>
        <dbReference type="SAM" id="MobiDB-lite"/>
    </source>
</evidence>
<accession>A0A9N7V8R7</accession>
<name>A0A9N7V8R7_PLEPL</name>
<dbReference type="PANTHER" id="PTHR45749:SF37">
    <property type="entry name" value="OS05G0311600 PROTEIN"/>
    <property type="match status" value="1"/>
</dbReference>
<gene>
    <name evidence="2" type="ORF">PLEPLA_LOCUS32579</name>
</gene>
<organism evidence="2 3">
    <name type="scientific">Pleuronectes platessa</name>
    <name type="common">European plaice</name>
    <dbReference type="NCBI Taxonomy" id="8262"/>
    <lineage>
        <taxon>Eukaryota</taxon>
        <taxon>Metazoa</taxon>
        <taxon>Chordata</taxon>
        <taxon>Craniata</taxon>
        <taxon>Vertebrata</taxon>
        <taxon>Euteleostomi</taxon>
        <taxon>Actinopterygii</taxon>
        <taxon>Neopterygii</taxon>
        <taxon>Teleostei</taxon>
        <taxon>Neoteleostei</taxon>
        <taxon>Acanthomorphata</taxon>
        <taxon>Carangaria</taxon>
        <taxon>Pleuronectiformes</taxon>
        <taxon>Pleuronectoidei</taxon>
        <taxon>Pleuronectidae</taxon>
        <taxon>Pleuronectes</taxon>
    </lineage>
</organism>
<comment type="caution">
    <text evidence="2">The sequence shown here is derived from an EMBL/GenBank/DDBJ whole genome shotgun (WGS) entry which is preliminary data.</text>
</comment>
<keyword evidence="3" id="KW-1185">Reference proteome</keyword>
<feature type="region of interest" description="Disordered" evidence="1">
    <location>
        <begin position="1"/>
        <end position="62"/>
    </location>
</feature>
<dbReference type="Proteomes" id="UP001153269">
    <property type="component" value="Unassembled WGS sequence"/>
</dbReference>
<dbReference type="AlphaFoldDB" id="A0A9N7V8R7"/>
<evidence type="ECO:0000313" key="2">
    <source>
        <dbReference type="EMBL" id="CAB1444861.1"/>
    </source>
</evidence>
<reference evidence="2" key="1">
    <citation type="submission" date="2020-03" db="EMBL/GenBank/DDBJ databases">
        <authorList>
            <person name="Weist P."/>
        </authorList>
    </citation>
    <scope>NUCLEOTIDE SEQUENCE</scope>
</reference>
<sequence>MSKRKGGSDIRHFFGQPQKIRKSKEREGEGELDDDERAGRASEVEGLAFRGQNEKEDSPNRGNFLECMNMLKKFDPFLQRYETPANTTYLSPSSQIELIKCCSTERELNIVQERACANINNPMVMPVELSQGPAENFPAVVKTLQIINTPTAIEGNRKRMEDYVVDWCHVGPAQTCLKNHQSHLKQRLFYPCIDRMTSELENRFSSVGSDVMIGIQACHPAPTPFCACSPSTN</sequence>
<protein>
    <submittedName>
        <fullName evidence="2">Uncharacterized protein</fullName>
    </submittedName>
</protein>
<evidence type="ECO:0000313" key="3">
    <source>
        <dbReference type="Proteomes" id="UP001153269"/>
    </source>
</evidence>
<proteinExistence type="predicted"/>
<feature type="compositionally biased region" description="Basic and acidic residues" evidence="1">
    <location>
        <begin position="1"/>
        <end position="12"/>
    </location>
</feature>